<sequence length="79" mass="9388">MKLEEMKNLDIRTVDPQSLVDRRKISINKDLPQKERLKQYVEQIKNPYCYLDGDVVVKVSFTDETVTLEERLQAYIRSL</sequence>
<dbReference type="AlphaFoldDB" id="A0A099I0F5"/>
<dbReference type="Proteomes" id="UP000030008">
    <property type="component" value="Unassembled WGS sequence"/>
</dbReference>
<protein>
    <recommendedName>
        <fullName evidence="1">DUF6870 domain-containing protein</fullName>
    </recommendedName>
</protein>
<evidence type="ECO:0000313" key="3">
    <source>
        <dbReference type="Proteomes" id="UP000030008"/>
    </source>
</evidence>
<accession>A0A099I0F5</accession>
<comment type="caution">
    <text evidence="2">The sequence shown here is derived from an EMBL/GenBank/DDBJ whole genome shotgun (WGS) entry which is preliminary data.</text>
</comment>
<evidence type="ECO:0000259" key="1">
    <source>
        <dbReference type="Pfam" id="PF21757"/>
    </source>
</evidence>
<dbReference type="Pfam" id="PF21757">
    <property type="entry name" value="DUF6870"/>
    <property type="match status" value="1"/>
</dbReference>
<name>A0A099I0F5_CLOIN</name>
<dbReference type="RefSeq" id="WP_044907955.1">
    <property type="nucleotide sequence ID" value="NZ_JQIF01000113.1"/>
</dbReference>
<evidence type="ECO:0000313" key="2">
    <source>
        <dbReference type="EMBL" id="KGJ51429.1"/>
    </source>
</evidence>
<proteinExistence type="predicted"/>
<dbReference type="InterPro" id="IPR049222">
    <property type="entry name" value="DUF6870"/>
</dbReference>
<organism evidence="2 3">
    <name type="scientific">Clostridium innocuum</name>
    <dbReference type="NCBI Taxonomy" id="1522"/>
    <lineage>
        <taxon>Bacteria</taxon>
        <taxon>Bacillati</taxon>
        <taxon>Bacillota</taxon>
        <taxon>Clostridia</taxon>
        <taxon>Eubacteriales</taxon>
        <taxon>Clostridiaceae</taxon>
        <taxon>Clostridium</taxon>
    </lineage>
</organism>
<gene>
    <name evidence="2" type="ORF">CIAN88_20925</name>
</gene>
<dbReference type="EMBL" id="JQIF01000113">
    <property type="protein sequence ID" value="KGJ51429.1"/>
    <property type="molecule type" value="Genomic_DNA"/>
</dbReference>
<feature type="domain" description="DUF6870" evidence="1">
    <location>
        <begin position="6"/>
        <end position="76"/>
    </location>
</feature>
<reference evidence="2 3" key="1">
    <citation type="submission" date="2014-08" db="EMBL/GenBank/DDBJ databases">
        <title>Clostridium innocuum, an unnegligible vancomycin-resistant pathogen causing extra-intestinal infections.</title>
        <authorList>
            <person name="Feng Y."/>
            <person name="Chiu C.-H."/>
        </authorList>
    </citation>
    <scope>NUCLEOTIDE SEQUENCE [LARGE SCALE GENOMIC DNA]</scope>
    <source>
        <strain evidence="2 3">AN88</strain>
    </source>
</reference>